<sequence>MFSSSAPSLGRQQSLALAAALFLSTAALLLTFPGRNRSTVPPSCLCRADSKKGKRKNDKRVRFADDVIDHWRMREDGEDVHRRGSKRRGRRKRMKRLDYSSRSPKVAKCLKGLPVIPSVQYVPIIVREDVERG</sequence>
<feature type="compositionally biased region" description="Basic residues" evidence="1">
    <location>
        <begin position="83"/>
        <end position="95"/>
    </location>
</feature>
<feature type="region of interest" description="Disordered" evidence="1">
    <location>
        <begin position="77"/>
        <end position="102"/>
    </location>
</feature>
<evidence type="ECO:0000313" key="2">
    <source>
        <dbReference type="EMBL" id="KAK4764721.1"/>
    </source>
</evidence>
<gene>
    <name evidence="2" type="ORF">SAY86_025811</name>
</gene>
<accession>A0AAN7KIP2</accession>
<evidence type="ECO:0000256" key="1">
    <source>
        <dbReference type="SAM" id="MobiDB-lite"/>
    </source>
</evidence>
<organism evidence="2 3">
    <name type="scientific">Trapa natans</name>
    <name type="common">Water chestnut</name>
    <dbReference type="NCBI Taxonomy" id="22666"/>
    <lineage>
        <taxon>Eukaryota</taxon>
        <taxon>Viridiplantae</taxon>
        <taxon>Streptophyta</taxon>
        <taxon>Embryophyta</taxon>
        <taxon>Tracheophyta</taxon>
        <taxon>Spermatophyta</taxon>
        <taxon>Magnoliopsida</taxon>
        <taxon>eudicotyledons</taxon>
        <taxon>Gunneridae</taxon>
        <taxon>Pentapetalae</taxon>
        <taxon>rosids</taxon>
        <taxon>malvids</taxon>
        <taxon>Myrtales</taxon>
        <taxon>Lythraceae</taxon>
        <taxon>Trapa</taxon>
    </lineage>
</organism>
<dbReference type="Proteomes" id="UP001346149">
    <property type="component" value="Unassembled WGS sequence"/>
</dbReference>
<reference evidence="2 3" key="1">
    <citation type="journal article" date="2023" name="Hortic Res">
        <title>Pangenome of water caltrop reveals structural variations and asymmetric subgenome divergence after allopolyploidization.</title>
        <authorList>
            <person name="Zhang X."/>
            <person name="Chen Y."/>
            <person name="Wang L."/>
            <person name="Yuan Y."/>
            <person name="Fang M."/>
            <person name="Shi L."/>
            <person name="Lu R."/>
            <person name="Comes H.P."/>
            <person name="Ma Y."/>
            <person name="Chen Y."/>
            <person name="Huang G."/>
            <person name="Zhou Y."/>
            <person name="Zheng Z."/>
            <person name="Qiu Y."/>
        </authorList>
    </citation>
    <scope>NUCLEOTIDE SEQUENCE [LARGE SCALE GENOMIC DNA]</scope>
    <source>
        <strain evidence="2">F231</strain>
    </source>
</reference>
<dbReference type="EMBL" id="JAXQNO010000023">
    <property type="protein sequence ID" value="KAK4764721.1"/>
    <property type="molecule type" value="Genomic_DNA"/>
</dbReference>
<evidence type="ECO:0000313" key="3">
    <source>
        <dbReference type="Proteomes" id="UP001346149"/>
    </source>
</evidence>
<proteinExistence type="predicted"/>
<feature type="region of interest" description="Disordered" evidence="1">
    <location>
        <begin position="35"/>
        <end position="58"/>
    </location>
</feature>
<dbReference type="AlphaFoldDB" id="A0AAN7KIP2"/>
<keyword evidence="3" id="KW-1185">Reference proteome</keyword>
<protein>
    <submittedName>
        <fullName evidence="2">Uncharacterized protein</fullName>
    </submittedName>
</protein>
<name>A0AAN7KIP2_TRANT</name>
<comment type="caution">
    <text evidence="2">The sequence shown here is derived from an EMBL/GenBank/DDBJ whole genome shotgun (WGS) entry which is preliminary data.</text>
</comment>